<evidence type="ECO:0000313" key="5">
    <source>
        <dbReference type="Proteomes" id="UP000663840"/>
    </source>
</evidence>
<dbReference type="Pfam" id="PF13364">
    <property type="entry name" value="BetaGal_ABD2"/>
    <property type="match status" value="1"/>
</dbReference>
<dbReference type="GO" id="GO:0004565">
    <property type="term" value="F:beta-galactosidase activity"/>
    <property type="evidence" value="ECO:0007669"/>
    <property type="project" value="UniProtKB-ARBA"/>
</dbReference>
<dbReference type="EMBL" id="CAJMWR010004222">
    <property type="protein sequence ID" value="CAE6489714.1"/>
    <property type="molecule type" value="Genomic_DNA"/>
</dbReference>
<protein>
    <recommendedName>
        <fullName evidence="3">Beta-galactosidase jelly roll domain-containing protein</fullName>
    </recommendedName>
</protein>
<name>A0A8H3CKM4_9AGAM</name>
<reference evidence="4" key="1">
    <citation type="submission" date="2021-01" db="EMBL/GenBank/DDBJ databases">
        <authorList>
            <person name="Kaushik A."/>
        </authorList>
    </citation>
    <scope>NUCLEOTIDE SEQUENCE</scope>
    <source>
        <strain evidence="4">AG1-1A</strain>
    </source>
</reference>
<proteinExistence type="predicted"/>
<dbReference type="Proteomes" id="UP000663840">
    <property type="component" value="Unassembled WGS sequence"/>
</dbReference>
<keyword evidence="1" id="KW-0378">Hydrolase</keyword>
<dbReference type="SUPFAM" id="SSF49785">
    <property type="entry name" value="Galactose-binding domain-like"/>
    <property type="match status" value="1"/>
</dbReference>
<evidence type="ECO:0000313" key="4">
    <source>
        <dbReference type="EMBL" id="CAE6489714.1"/>
    </source>
</evidence>
<dbReference type="InterPro" id="IPR025300">
    <property type="entry name" value="BetaGal_jelly_roll_dom"/>
</dbReference>
<dbReference type="InterPro" id="IPR008979">
    <property type="entry name" value="Galactose-bd-like_sf"/>
</dbReference>
<feature type="domain" description="Beta-galactosidase jelly roll" evidence="3">
    <location>
        <begin position="1"/>
        <end position="45"/>
    </location>
</feature>
<evidence type="ECO:0000256" key="1">
    <source>
        <dbReference type="ARBA" id="ARBA00022801"/>
    </source>
</evidence>
<comment type="caution">
    <text evidence="4">The sequence shown here is derived from an EMBL/GenBank/DDBJ whole genome shotgun (WGS) entry which is preliminary data.</text>
</comment>
<gene>
    <name evidence="4" type="ORF">RDB_LOCUS146789</name>
</gene>
<organism evidence="4 5">
    <name type="scientific">Rhizoctonia solani</name>
    <dbReference type="NCBI Taxonomy" id="456999"/>
    <lineage>
        <taxon>Eukaryota</taxon>
        <taxon>Fungi</taxon>
        <taxon>Dikarya</taxon>
        <taxon>Basidiomycota</taxon>
        <taxon>Agaricomycotina</taxon>
        <taxon>Agaricomycetes</taxon>
        <taxon>Cantharellales</taxon>
        <taxon>Ceratobasidiaceae</taxon>
        <taxon>Rhizoctonia</taxon>
    </lineage>
</organism>
<evidence type="ECO:0000256" key="2">
    <source>
        <dbReference type="ARBA" id="ARBA00023295"/>
    </source>
</evidence>
<sequence length="74" mass="8055">MLYVNGWQFGRFTSNFGPQTVYPIPEGVLNHRGENDILLTLWSLDALGAKIANVELAPTIVLASSKEIVRGLAA</sequence>
<accession>A0A8H3CKM4</accession>
<dbReference type="AlphaFoldDB" id="A0A8H3CKM4"/>
<dbReference type="Gene3D" id="2.60.120.260">
    <property type="entry name" value="Galactose-binding domain-like"/>
    <property type="match status" value="1"/>
</dbReference>
<evidence type="ECO:0000259" key="3">
    <source>
        <dbReference type="Pfam" id="PF13364"/>
    </source>
</evidence>
<keyword evidence="2" id="KW-0326">Glycosidase</keyword>